<dbReference type="InterPro" id="IPR057939">
    <property type="entry name" value="TRF2_HOY1_PH"/>
</dbReference>
<evidence type="ECO:0000313" key="2">
    <source>
        <dbReference type="EMBL" id="KAG6425870.1"/>
    </source>
</evidence>
<gene>
    <name evidence="2" type="ORF">SASPL_110076</name>
</gene>
<proteinExistence type="predicted"/>
<comment type="caution">
    <text evidence="2">The sequence shown here is derived from an EMBL/GenBank/DDBJ whole genome shotgun (WGS) entry which is preliminary data.</text>
</comment>
<dbReference type="PANTHER" id="PTHR33494">
    <property type="entry name" value="OS02G0793800 PROTEIN"/>
    <property type="match status" value="1"/>
</dbReference>
<organism evidence="2">
    <name type="scientific">Salvia splendens</name>
    <name type="common">Scarlet sage</name>
    <dbReference type="NCBI Taxonomy" id="180675"/>
    <lineage>
        <taxon>Eukaryota</taxon>
        <taxon>Viridiplantae</taxon>
        <taxon>Streptophyta</taxon>
        <taxon>Embryophyta</taxon>
        <taxon>Tracheophyta</taxon>
        <taxon>Spermatophyta</taxon>
        <taxon>Magnoliopsida</taxon>
        <taxon>eudicotyledons</taxon>
        <taxon>Gunneridae</taxon>
        <taxon>Pentapetalae</taxon>
        <taxon>asterids</taxon>
        <taxon>lamiids</taxon>
        <taxon>Lamiales</taxon>
        <taxon>Lamiaceae</taxon>
        <taxon>Nepetoideae</taxon>
        <taxon>Mentheae</taxon>
        <taxon>Salviinae</taxon>
        <taxon>Salvia</taxon>
        <taxon>Salvia subgen. Calosphace</taxon>
        <taxon>core Calosphace</taxon>
    </lineage>
</organism>
<protein>
    <recommendedName>
        <fullName evidence="1">TRF2/HOY1 PH-like domain-containing protein</fullName>
    </recommendedName>
</protein>
<evidence type="ECO:0000259" key="1">
    <source>
        <dbReference type="Pfam" id="PF24818"/>
    </source>
</evidence>
<feature type="domain" description="TRF2/HOY1 PH-like" evidence="1">
    <location>
        <begin position="2"/>
        <end position="44"/>
    </location>
</feature>
<dbReference type="Pfam" id="PF24818">
    <property type="entry name" value="PH_TRF2_HOY1"/>
    <property type="match status" value="1"/>
</dbReference>
<dbReference type="Proteomes" id="UP000298416">
    <property type="component" value="Unassembled WGS sequence"/>
</dbReference>
<reference evidence="2" key="1">
    <citation type="submission" date="2018-01" db="EMBL/GenBank/DDBJ databases">
        <authorList>
            <person name="Mao J.F."/>
        </authorList>
    </citation>
    <scope>NUCLEOTIDE SEQUENCE</scope>
    <source>
        <strain evidence="2">Huo1</strain>
        <tissue evidence="2">Leaf</tissue>
    </source>
</reference>
<dbReference type="PANTHER" id="PTHR33494:SF5">
    <property type="entry name" value="F10A16.6 PROTEIN"/>
    <property type="match status" value="1"/>
</dbReference>
<evidence type="ECO:0000313" key="3">
    <source>
        <dbReference type="Proteomes" id="UP000298416"/>
    </source>
</evidence>
<name>A0A8X8Y9A6_SALSN</name>
<reference evidence="2" key="2">
    <citation type="submission" date="2020-08" db="EMBL/GenBank/DDBJ databases">
        <title>Plant Genome Project.</title>
        <authorList>
            <person name="Zhang R.-G."/>
        </authorList>
    </citation>
    <scope>NUCLEOTIDE SEQUENCE</scope>
    <source>
        <strain evidence="2">Huo1</strain>
        <tissue evidence="2">Leaf</tissue>
    </source>
</reference>
<dbReference type="AlphaFoldDB" id="A0A8X8Y9A6"/>
<keyword evidence="3" id="KW-1185">Reference proteome</keyword>
<dbReference type="EMBL" id="PNBA02000004">
    <property type="protein sequence ID" value="KAG6425870.1"/>
    <property type="molecule type" value="Genomic_DNA"/>
</dbReference>
<sequence length="185" mass="20401">MQLAKPPLFFQEIPPPPRHHPNWKKADDFTNGQALIYRVHEATFVFPSRPLNKHYEKLLLKDERLAELSRMPFPALESASSNAVVMGNQINNEPALIGSSGQNRLHNDMAVNSEPAFVGGSASEAQNLEQNCASVDEEALAEALVREADAACDDDLWSMIDECMKQTQEDHGNVAVVVLSPPSKP</sequence>
<accession>A0A8X8Y9A6</accession>